<dbReference type="EMBL" id="JRKI01000017">
    <property type="protein sequence ID" value="KIZ17792.1"/>
    <property type="molecule type" value="Genomic_DNA"/>
</dbReference>
<comment type="caution">
    <text evidence="2">The sequence shown here is derived from an EMBL/GenBank/DDBJ whole genome shotgun (WGS) entry which is preliminary data.</text>
</comment>
<name>A0A0D7CQW5_9ACTN</name>
<protein>
    <submittedName>
        <fullName evidence="2">Uncharacterized protein</fullName>
    </submittedName>
</protein>
<evidence type="ECO:0000313" key="2">
    <source>
        <dbReference type="EMBL" id="KIZ17792.1"/>
    </source>
</evidence>
<dbReference type="Proteomes" id="UP000032458">
    <property type="component" value="Unassembled WGS sequence"/>
</dbReference>
<evidence type="ECO:0000313" key="3">
    <source>
        <dbReference type="Proteomes" id="UP000032458"/>
    </source>
</evidence>
<keyword evidence="1" id="KW-0812">Transmembrane</keyword>
<keyword evidence="1" id="KW-0472">Membrane</keyword>
<proteinExistence type="predicted"/>
<gene>
    <name evidence="2" type="ORF">SNA_12440</name>
</gene>
<feature type="transmembrane region" description="Helical" evidence="1">
    <location>
        <begin position="36"/>
        <end position="55"/>
    </location>
</feature>
<dbReference type="AlphaFoldDB" id="A0A0D7CQW5"/>
<organism evidence="2 3">
    <name type="scientific">Streptomyces natalensis ATCC 27448</name>
    <dbReference type="NCBI Taxonomy" id="1240678"/>
    <lineage>
        <taxon>Bacteria</taxon>
        <taxon>Bacillati</taxon>
        <taxon>Actinomycetota</taxon>
        <taxon>Actinomycetes</taxon>
        <taxon>Kitasatosporales</taxon>
        <taxon>Streptomycetaceae</taxon>
        <taxon>Streptomyces</taxon>
    </lineage>
</organism>
<keyword evidence="3" id="KW-1185">Reference proteome</keyword>
<dbReference type="PATRIC" id="fig|1240678.4.peg.2616"/>
<keyword evidence="1" id="KW-1133">Transmembrane helix</keyword>
<reference evidence="2 3" key="1">
    <citation type="submission" date="2014-09" db="EMBL/GenBank/DDBJ databases">
        <title>Draft genome sequence of Streptomyces natalensis ATCC 27448, producer of the antifungal pimaricin.</title>
        <authorList>
            <person name="Mendes M.V."/>
            <person name="Beites T."/>
            <person name="Pires S."/>
            <person name="Santos C.L."/>
            <person name="Moradas-Ferreira P."/>
        </authorList>
    </citation>
    <scope>NUCLEOTIDE SEQUENCE [LARGE SCALE GENOMIC DNA]</scope>
    <source>
        <strain evidence="2 3">ATCC 27448</strain>
    </source>
</reference>
<accession>A0A0D7CQW5</accession>
<sequence>MSLVDPASDTFAEPAPPGPAPHFLTTAVLRGPGRTLWLTALAMALGFVLCTLLAIMRLPAAPRLCPAWLAAGAR</sequence>
<evidence type="ECO:0000256" key="1">
    <source>
        <dbReference type="SAM" id="Phobius"/>
    </source>
</evidence>